<dbReference type="InterPro" id="IPR013325">
    <property type="entry name" value="RNA_pol_sigma_r2"/>
</dbReference>
<feature type="domain" description="RNA polymerase sigma-70 region 2" evidence="5">
    <location>
        <begin position="12"/>
        <end position="77"/>
    </location>
</feature>
<dbReference type="Gene3D" id="1.10.10.10">
    <property type="entry name" value="Winged helix-like DNA-binding domain superfamily/Winged helix DNA-binding domain"/>
    <property type="match status" value="1"/>
</dbReference>
<evidence type="ECO:0000313" key="8">
    <source>
        <dbReference type="Proteomes" id="UP000060602"/>
    </source>
</evidence>
<dbReference type="SUPFAM" id="SSF88946">
    <property type="entry name" value="Sigma2 domain of RNA polymerase sigma factors"/>
    <property type="match status" value="1"/>
</dbReference>
<proteinExistence type="inferred from homology"/>
<dbReference type="Pfam" id="PF08281">
    <property type="entry name" value="Sigma70_r4_2"/>
    <property type="match status" value="1"/>
</dbReference>
<dbReference type="InterPro" id="IPR039425">
    <property type="entry name" value="RNA_pol_sigma-70-like"/>
</dbReference>
<dbReference type="PANTHER" id="PTHR43133:SF63">
    <property type="entry name" value="RNA POLYMERASE SIGMA FACTOR FECI-RELATED"/>
    <property type="match status" value="1"/>
</dbReference>
<dbReference type="Gene3D" id="1.10.1740.10">
    <property type="match status" value="1"/>
</dbReference>
<dbReference type="NCBIfam" id="TIGR02937">
    <property type="entry name" value="sigma70-ECF"/>
    <property type="match status" value="1"/>
</dbReference>
<dbReference type="InterPro" id="IPR007627">
    <property type="entry name" value="RNA_pol_sigma70_r2"/>
</dbReference>
<keyword evidence="4" id="KW-0804">Transcription</keyword>
<evidence type="ECO:0000259" key="5">
    <source>
        <dbReference type="Pfam" id="PF04542"/>
    </source>
</evidence>
<dbReference type="PANTHER" id="PTHR43133">
    <property type="entry name" value="RNA POLYMERASE ECF-TYPE SIGMA FACTO"/>
    <property type="match status" value="1"/>
</dbReference>
<keyword evidence="2" id="KW-0805">Transcription regulation</keyword>
<dbReference type="RefSeq" id="WP_061073441.1">
    <property type="nucleotide sequence ID" value="NZ_CP014060.2"/>
</dbReference>
<dbReference type="Proteomes" id="UP000060602">
    <property type="component" value="Chromosome"/>
</dbReference>
<keyword evidence="3" id="KW-0731">Sigma factor</keyword>
<dbReference type="AlphaFoldDB" id="A0A0X8P2S0"/>
<sequence>MESSPHKHVQRLYAEHHDWLFGWLNRRVNNRADAADLAQDTFCRILTSPASTPLAEPRAYLLTLARRLTIDLWRTRDVEARYLQALAQEPEPVAASPETLLMLRQAVIEIDRLLDGLPVPVKHAFLLNRLEGMTHPAIAQALGLSLATVERHVKRAFLHCLAARRDGHGA</sequence>
<name>A0A0X8P2S0_ALCXX</name>
<dbReference type="EMBL" id="CP014060">
    <property type="protein sequence ID" value="AMG38833.1"/>
    <property type="molecule type" value="Genomic_DNA"/>
</dbReference>
<comment type="similarity">
    <text evidence="1">Belongs to the sigma-70 factor family. ECF subfamily.</text>
</comment>
<accession>A0A0X8P2S0</accession>
<organism evidence="7 8">
    <name type="scientific">Alcaligenes xylosoxydans xylosoxydans</name>
    <name type="common">Achromobacter xylosoxidans</name>
    <dbReference type="NCBI Taxonomy" id="85698"/>
    <lineage>
        <taxon>Bacteria</taxon>
        <taxon>Pseudomonadati</taxon>
        <taxon>Pseudomonadota</taxon>
        <taxon>Betaproteobacteria</taxon>
        <taxon>Burkholderiales</taxon>
        <taxon>Alcaligenaceae</taxon>
        <taxon>Achromobacter</taxon>
    </lineage>
</organism>
<feature type="domain" description="RNA polymerase sigma factor 70 region 4 type 2" evidence="6">
    <location>
        <begin position="109"/>
        <end position="160"/>
    </location>
</feature>
<dbReference type="GO" id="GO:0006352">
    <property type="term" value="P:DNA-templated transcription initiation"/>
    <property type="evidence" value="ECO:0007669"/>
    <property type="project" value="InterPro"/>
</dbReference>
<evidence type="ECO:0000259" key="6">
    <source>
        <dbReference type="Pfam" id="PF08281"/>
    </source>
</evidence>
<protein>
    <submittedName>
        <fullName evidence="7">RNA polymerase subunit sigma</fullName>
    </submittedName>
</protein>
<dbReference type="InterPro" id="IPR013324">
    <property type="entry name" value="RNA_pol_sigma_r3/r4-like"/>
</dbReference>
<evidence type="ECO:0000256" key="2">
    <source>
        <dbReference type="ARBA" id="ARBA00023015"/>
    </source>
</evidence>
<gene>
    <name evidence="7" type="ORF">AL504_24070</name>
</gene>
<evidence type="ECO:0000313" key="7">
    <source>
        <dbReference type="EMBL" id="AMG38833.1"/>
    </source>
</evidence>
<dbReference type="InterPro" id="IPR014284">
    <property type="entry name" value="RNA_pol_sigma-70_dom"/>
</dbReference>
<dbReference type="InterPro" id="IPR036388">
    <property type="entry name" value="WH-like_DNA-bd_sf"/>
</dbReference>
<dbReference type="GO" id="GO:0016987">
    <property type="term" value="F:sigma factor activity"/>
    <property type="evidence" value="ECO:0007669"/>
    <property type="project" value="UniProtKB-KW"/>
</dbReference>
<dbReference type="InterPro" id="IPR013249">
    <property type="entry name" value="RNA_pol_sigma70_r4_t2"/>
</dbReference>
<evidence type="ECO:0000256" key="3">
    <source>
        <dbReference type="ARBA" id="ARBA00023082"/>
    </source>
</evidence>
<reference evidence="8" key="1">
    <citation type="submission" date="2015-12" db="EMBL/GenBank/DDBJ databases">
        <title>FDA dAtabase for Regulatory Grade micrObial Sequences (FDA-ARGOS): Supporting development and validation of Infectious Disease Dx tests.</title>
        <authorList>
            <person name="Case J."/>
            <person name="Tallon L."/>
            <person name="Sadzewicz L."/>
            <person name="Sengamalay N."/>
            <person name="Ott S."/>
            <person name="Godinez A."/>
            <person name="Nagaraj S."/>
            <person name="Nadendla S."/>
            <person name="Sichtig H."/>
        </authorList>
    </citation>
    <scope>NUCLEOTIDE SEQUENCE [LARGE SCALE GENOMIC DNA]</scope>
    <source>
        <strain evidence="8">FDAARGOS_147</strain>
    </source>
</reference>
<dbReference type="GO" id="GO:0003677">
    <property type="term" value="F:DNA binding"/>
    <property type="evidence" value="ECO:0007669"/>
    <property type="project" value="InterPro"/>
</dbReference>
<evidence type="ECO:0000256" key="1">
    <source>
        <dbReference type="ARBA" id="ARBA00010641"/>
    </source>
</evidence>
<evidence type="ECO:0000256" key="4">
    <source>
        <dbReference type="ARBA" id="ARBA00023163"/>
    </source>
</evidence>
<dbReference type="Pfam" id="PF04542">
    <property type="entry name" value="Sigma70_r2"/>
    <property type="match status" value="1"/>
</dbReference>
<dbReference type="SUPFAM" id="SSF88659">
    <property type="entry name" value="Sigma3 and sigma4 domains of RNA polymerase sigma factors"/>
    <property type="match status" value="1"/>
</dbReference>